<evidence type="ECO:0000313" key="2">
    <source>
        <dbReference type="Proteomes" id="UP000298631"/>
    </source>
</evidence>
<dbReference type="Proteomes" id="UP000298631">
    <property type="component" value="Chromosome"/>
</dbReference>
<keyword evidence="2" id="KW-1185">Reference proteome</keyword>
<organism evidence="1 2">
    <name type="scientific">Pseudorhodobacter turbinis</name>
    <dbReference type="NCBI Taxonomy" id="2500533"/>
    <lineage>
        <taxon>Bacteria</taxon>
        <taxon>Pseudomonadati</taxon>
        <taxon>Pseudomonadota</taxon>
        <taxon>Alphaproteobacteria</taxon>
        <taxon>Rhodobacterales</taxon>
        <taxon>Paracoccaceae</taxon>
        <taxon>Pseudorhodobacter</taxon>
    </lineage>
</organism>
<proteinExistence type="predicted"/>
<reference evidence="1 2" key="1">
    <citation type="submission" date="2019-05" db="EMBL/GenBank/DDBJ databases">
        <title>Pseudorhodobacter turbinis sp. nov., isolated from the gut of the Korean turban shell.</title>
        <authorList>
            <person name="Jeong Y.-S."/>
            <person name="Kang W.-R."/>
            <person name="Bae J.-W."/>
        </authorList>
    </citation>
    <scope>NUCLEOTIDE SEQUENCE [LARGE SCALE GENOMIC DNA]</scope>
    <source>
        <strain evidence="1 2">S12M18</strain>
    </source>
</reference>
<name>A0A4P8EEA7_9RHOB</name>
<gene>
    <name evidence="1" type="ORF">EOK75_04285</name>
</gene>
<sequence length="80" mass="8891">MGNDGAIWFDEAVFLFDADQSERRRQIELRDLAPLDMLDPLLSKARTCPSAVNGSSVSKISELCAARRPFGPWLHSALET</sequence>
<dbReference type="KEGG" id="pseb:EOK75_04285"/>
<accession>A0A4P8EEA7</accession>
<dbReference type="AlphaFoldDB" id="A0A4P8EEA7"/>
<protein>
    <submittedName>
        <fullName evidence="1">Uncharacterized protein</fullName>
    </submittedName>
</protein>
<evidence type="ECO:0000313" key="1">
    <source>
        <dbReference type="EMBL" id="QCO55067.1"/>
    </source>
</evidence>
<dbReference type="EMBL" id="CP039964">
    <property type="protein sequence ID" value="QCO55067.1"/>
    <property type="molecule type" value="Genomic_DNA"/>
</dbReference>